<comment type="caution">
    <text evidence="4">The sequence shown here is derived from an EMBL/GenBank/DDBJ whole genome shotgun (WGS) entry which is preliminary data.</text>
</comment>
<keyword evidence="2" id="KW-0732">Signal</keyword>
<dbReference type="Gene3D" id="3.40.33.10">
    <property type="entry name" value="CAP"/>
    <property type="match status" value="2"/>
</dbReference>
<evidence type="ECO:0000256" key="1">
    <source>
        <dbReference type="SAM" id="MobiDB-lite"/>
    </source>
</evidence>
<reference evidence="4" key="1">
    <citation type="submission" date="2023-07" db="EMBL/GenBank/DDBJ databases">
        <title>Chromosome-level genome assembly of Artemia franciscana.</title>
        <authorList>
            <person name="Jo E."/>
        </authorList>
    </citation>
    <scope>NUCLEOTIDE SEQUENCE</scope>
    <source>
        <tissue evidence="4">Whole body</tissue>
    </source>
</reference>
<feature type="domain" description="SCP" evidence="3">
    <location>
        <begin position="155"/>
        <end position="290"/>
    </location>
</feature>
<feature type="domain" description="SCP" evidence="3">
    <location>
        <begin position="357"/>
        <end position="474"/>
    </location>
</feature>
<feature type="compositionally biased region" description="Low complexity" evidence="1">
    <location>
        <begin position="307"/>
        <end position="316"/>
    </location>
</feature>
<feature type="non-terminal residue" evidence="4">
    <location>
        <position position="480"/>
    </location>
</feature>
<keyword evidence="5" id="KW-1185">Reference proteome</keyword>
<protein>
    <recommendedName>
        <fullName evidence="3">SCP domain-containing protein</fullName>
    </recommendedName>
</protein>
<evidence type="ECO:0000313" key="5">
    <source>
        <dbReference type="Proteomes" id="UP001187531"/>
    </source>
</evidence>
<accession>A0AA88LGS4</accession>
<dbReference type="InterPro" id="IPR035940">
    <property type="entry name" value="CAP_sf"/>
</dbReference>
<gene>
    <name evidence="4" type="ORF">QYM36_003374</name>
</gene>
<evidence type="ECO:0000256" key="2">
    <source>
        <dbReference type="SAM" id="SignalP"/>
    </source>
</evidence>
<dbReference type="Pfam" id="PF00188">
    <property type="entry name" value="CAP"/>
    <property type="match status" value="2"/>
</dbReference>
<name>A0AA88LGS4_ARTSF</name>
<dbReference type="PRINTS" id="PR00838">
    <property type="entry name" value="V5ALLERGEN"/>
</dbReference>
<dbReference type="EMBL" id="JAVRJZ010000006">
    <property type="protein sequence ID" value="KAK2721080.1"/>
    <property type="molecule type" value="Genomic_DNA"/>
</dbReference>
<feature type="non-terminal residue" evidence="4">
    <location>
        <position position="1"/>
    </location>
</feature>
<dbReference type="PRINTS" id="PR00837">
    <property type="entry name" value="V5TPXLIKE"/>
</dbReference>
<feature type="region of interest" description="Disordered" evidence="1">
    <location>
        <begin position="301"/>
        <end position="338"/>
    </location>
</feature>
<dbReference type="SUPFAM" id="SSF55797">
    <property type="entry name" value="PR-1-like"/>
    <property type="match status" value="2"/>
</dbReference>
<dbReference type="SMART" id="SM00198">
    <property type="entry name" value="SCP"/>
    <property type="match status" value="2"/>
</dbReference>
<dbReference type="InterPro" id="IPR018244">
    <property type="entry name" value="Allrgn_V5/Tpx1_CS"/>
</dbReference>
<dbReference type="GO" id="GO:0005576">
    <property type="term" value="C:extracellular region"/>
    <property type="evidence" value="ECO:0007669"/>
    <property type="project" value="InterPro"/>
</dbReference>
<dbReference type="PROSITE" id="PS01009">
    <property type="entry name" value="CRISP_1"/>
    <property type="match status" value="1"/>
</dbReference>
<feature type="signal peptide" evidence="2">
    <location>
        <begin position="1"/>
        <end position="19"/>
    </location>
</feature>
<evidence type="ECO:0000259" key="3">
    <source>
        <dbReference type="SMART" id="SM00198"/>
    </source>
</evidence>
<dbReference type="PANTHER" id="PTHR10334">
    <property type="entry name" value="CYSTEINE-RICH SECRETORY PROTEIN-RELATED"/>
    <property type="match status" value="1"/>
</dbReference>
<dbReference type="InterPro" id="IPR034113">
    <property type="entry name" value="SCP_GAPR1-like"/>
</dbReference>
<dbReference type="AlphaFoldDB" id="A0AA88LGS4"/>
<proteinExistence type="predicted"/>
<dbReference type="InterPro" id="IPR002413">
    <property type="entry name" value="V5_allergen-like"/>
</dbReference>
<feature type="chain" id="PRO_5041726715" description="SCP domain-containing protein" evidence="2">
    <location>
        <begin position="20"/>
        <end position="480"/>
    </location>
</feature>
<organism evidence="4 5">
    <name type="scientific">Artemia franciscana</name>
    <name type="common">Brine shrimp</name>
    <name type="synonym">Artemia sanfranciscana</name>
    <dbReference type="NCBI Taxonomy" id="6661"/>
    <lineage>
        <taxon>Eukaryota</taxon>
        <taxon>Metazoa</taxon>
        <taxon>Ecdysozoa</taxon>
        <taxon>Arthropoda</taxon>
        <taxon>Crustacea</taxon>
        <taxon>Branchiopoda</taxon>
        <taxon>Anostraca</taxon>
        <taxon>Artemiidae</taxon>
        <taxon>Artemia</taxon>
    </lineage>
</organism>
<dbReference type="InterPro" id="IPR001283">
    <property type="entry name" value="CRISP-related"/>
</dbReference>
<dbReference type="Proteomes" id="UP001187531">
    <property type="component" value="Unassembled WGS sequence"/>
</dbReference>
<dbReference type="PROSITE" id="PS01010">
    <property type="entry name" value="CRISP_2"/>
    <property type="match status" value="1"/>
</dbReference>
<dbReference type="InterPro" id="IPR014044">
    <property type="entry name" value="CAP_dom"/>
</dbReference>
<dbReference type="CDD" id="cd05382">
    <property type="entry name" value="CAP_GAPR1-like"/>
    <property type="match status" value="2"/>
</dbReference>
<evidence type="ECO:0000313" key="4">
    <source>
        <dbReference type="EMBL" id="KAK2721080.1"/>
    </source>
</evidence>
<dbReference type="FunFam" id="3.40.33.10:FF:000002">
    <property type="entry name" value="Golgi-associated plant pathogenesis-related protein 1"/>
    <property type="match status" value="1"/>
</dbReference>
<feature type="region of interest" description="Disordered" evidence="1">
    <location>
        <begin position="129"/>
        <end position="151"/>
    </location>
</feature>
<sequence length="480" mass="54662">AHTMTQAFQYASLISILLAIVICQEQPGFSALGQLPKRDFDRGQPRVIRRVAGADRFFFNTRYGKRSGPVDNLGYLGSSEYQSDPVGNGLFFASKYGKREGSRDLAGYGGLRGSQRFFINGRYGKRSMDINGGMDKMNTKQSSSSSSSDEEEDESFAKACLKAHNEYRALHNVKSLKLNKKLCKYAQEWAEKLSHDGQMMHRQNCIYGENLFSIWTTESSRVVTGKEPVAAWYSEIEKYNFGQEPADSSAGHFTQLVWKETKLLGVGFSKSVEGKFFIVCNYHPTGNFLGEYEENVLPPIPSKKKPAIASPKPVTKPSKKKKKSKFENNVNEKSNGEEVKETKLVLEEPNKSFTTQRFVTECLEAHNKYRRNHNVPEVEIDEAISKYATEWAKKISLNDKMEHRPERKYGENIYCFWSNSPNFQLSGNAPVETWYKEIEDHEFGKEPKTAKTETLVVGQKPYKQVIDQGRYTRNLRPEVS</sequence>